<comment type="caution">
    <text evidence="1">The sequence shown here is derived from an EMBL/GenBank/DDBJ whole genome shotgun (WGS) entry which is preliminary data.</text>
</comment>
<organism evidence="1 2">
    <name type="scientific">Neotamlana laminarinivorans</name>
    <dbReference type="NCBI Taxonomy" id="2883124"/>
    <lineage>
        <taxon>Bacteria</taxon>
        <taxon>Pseudomonadati</taxon>
        <taxon>Bacteroidota</taxon>
        <taxon>Flavobacteriia</taxon>
        <taxon>Flavobacteriales</taxon>
        <taxon>Flavobacteriaceae</taxon>
        <taxon>Neotamlana</taxon>
    </lineage>
</organism>
<keyword evidence="2" id="KW-1185">Reference proteome</keyword>
<dbReference type="AlphaFoldDB" id="A0A9X1I1Q1"/>
<evidence type="ECO:0000313" key="2">
    <source>
        <dbReference type="Proteomes" id="UP001139199"/>
    </source>
</evidence>
<proteinExistence type="predicted"/>
<name>A0A9X1I1Q1_9FLAO</name>
<dbReference type="EMBL" id="JAJAPW010000004">
    <property type="protein sequence ID" value="MCB4799370.1"/>
    <property type="molecule type" value="Genomic_DNA"/>
</dbReference>
<evidence type="ECO:0000313" key="1">
    <source>
        <dbReference type="EMBL" id="MCB4799370.1"/>
    </source>
</evidence>
<dbReference type="Proteomes" id="UP001139199">
    <property type="component" value="Unassembled WGS sequence"/>
</dbReference>
<accession>A0A9X1I1Q1</accession>
<gene>
    <name evidence="1" type="ORF">LG649_10960</name>
</gene>
<reference evidence="1" key="1">
    <citation type="submission" date="2021-10" db="EMBL/GenBank/DDBJ databases">
        <title>Tamlana sargassums sp. nov., and Tamlana laminarinivorans sp. nov., two new bacteria isolated from the brown alga.</title>
        <authorList>
            <person name="Li J."/>
        </authorList>
    </citation>
    <scope>NUCLEOTIDE SEQUENCE</scope>
    <source>
        <strain evidence="1">PT2-4</strain>
    </source>
</reference>
<dbReference type="RefSeq" id="WP_226543860.1">
    <property type="nucleotide sequence ID" value="NZ_JAJAPW010000004.1"/>
</dbReference>
<protein>
    <submittedName>
        <fullName evidence="1">Uncharacterized protein</fullName>
    </submittedName>
</protein>
<dbReference type="NCBIfam" id="NF041200">
    <property type="entry name" value="mob_BfmA_Nterm"/>
    <property type="match status" value="1"/>
</dbReference>
<dbReference type="InterPro" id="IPR048012">
    <property type="entry name" value="BfmA-like_N"/>
</dbReference>
<sequence length="131" mass="15668">MKVKNKYEYDYAAINLKRNVVKRFRKLSRKFAKQQSETLDAMVDFFEWHGFSPFDKKEPSLLIELLKNRKRTEAVIAIIKDIEKNHDKPTTAMLQSLFMEFEPKKEKLILEKEVKEKEVLFVEKNDSNNQL</sequence>